<dbReference type="AlphaFoldDB" id="A0A0M9VV63"/>
<dbReference type="STRING" id="150374.A0A0M9VV63"/>
<evidence type="ECO:0000313" key="3">
    <source>
        <dbReference type="Proteomes" id="UP000053831"/>
    </source>
</evidence>
<dbReference type="InterPro" id="IPR031804">
    <property type="entry name" value="DUF4743"/>
</dbReference>
<dbReference type="Gene3D" id="3.90.79.10">
    <property type="entry name" value="Nucleoside Triphosphate Pyrophosphohydrolase"/>
    <property type="match status" value="1"/>
</dbReference>
<organism evidence="2 3">
    <name type="scientific">Escovopsis weberi</name>
    <dbReference type="NCBI Taxonomy" id="150374"/>
    <lineage>
        <taxon>Eukaryota</taxon>
        <taxon>Fungi</taxon>
        <taxon>Dikarya</taxon>
        <taxon>Ascomycota</taxon>
        <taxon>Pezizomycotina</taxon>
        <taxon>Sordariomycetes</taxon>
        <taxon>Hypocreomycetidae</taxon>
        <taxon>Hypocreales</taxon>
        <taxon>Hypocreaceae</taxon>
        <taxon>Escovopsis</taxon>
    </lineage>
</organism>
<dbReference type="EMBL" id="LGSR01000015">
    <property type="protein sequence ID" value="KOS20673.1"/>
    <property type="molecule type" value="Genomic_DNA"/>
</dbReference>
<dbReference type="PANTHER" id="PTHR13622">
    <property type="entry name" value="THIAMIN PYROPHOSPHOKINASE"/>
    <property type="match status" value="1"/>
</dbReference>
<gene>
    <name evidence="2" type="ORF">ESCO_006805</name>
</gene>
<dbReference type="OrthoDB" id="10261522at2759"/>
<dbReference type="FunFam" id="3.90.79.10:FF:000019">
    <property type="entry name" value="Thiamin pyrophosphokinase, putative"/>
    <property type="match status" value="1"/>
</dbReference>
<dbReference type="CDD" id="cd03676">
    <property type="entry name" value="NUDIX_Tnr3_like"/>
    <property type="match status" value="1"/>
</dbReference>
<feature type="domain" description="Nudix hydrolase" evidence="1">
    <location>
        <begin position="133"/>
        <end position="282"/>
    </location>
</feature>
<dbReference type="PANTHER" id="PTHR13622:SF8">
    <property type="entry name" value="THIAMIN PYROPHOSPHOKINASE 1"/>
    <property type="match status" value="1"/>
</dbReference>
<dbReference type="PROSITE" id="PS51462">
    <property type="entry name" value="NUDIX"/>
    <property type="match status" value="1"/>
</dbReference>
<dbReference type="Proteomes" id="UP000053831">
    <property type="component" value="Unassembled WGS sequence"/>
</dbReference>
<sequence length="310" mass="35203">MSATKLKSNLDLICDTDRLPQDVFTLLWTDEDGPYAIGYVLKRVARELDQAPAELRAGIVIDYDNRTIRLCLGDSTEVERTQMMANLAKYWRDRATFKLLKTWRNELWPVYDRRGGLLFSMERAAVGLIGAMRYGVHMTAYVEDKTAPHGIRLWIPKRAADKSTYPSMLDNTVAGGLMTGEDPFECIIREADEEASLPEDVVRNNAVCTGTVTYIDVTEARHVGEDDYIYPECEWVYDLKLPADVVPQPKDGEVEEFRLCDVDEVKRDLRLGKFKSNCALVTIDFFIRHGILTEENEPDLARLGKISGKP</sequence>
<dbReference type="GO" id="GO:0044715">
    <property type="term" value="F:8-oxo-dGDP phosphatase activity"/>
    <property type="evidence" value="ECO:0007669"/>
    <property type="project" value="UniProtKB-ARBA"/>
</dbReference>
<dbReference type="InterPro" id="IPR000086">
    <property type="entry name" value="NUDIX_hydrolase_dom"/>
</dbReference>
<comment type="caution">
    <text evidence="2">The sequence shown here is derived from an EMBL/GenBank/DDBJ whole genome shotgun (WGS) entry which is preliminary data.</text>
</comment>
<name>A0A0M9VV63_ESCWE</name>
<reference evidence="2 3" key="1">
    <citation type="submission" date="2015-07" db="EMBL/GenBank/DDBJ databases">
        <title>The genome of the fungus Escovopsis weberi, a specialized disease agent of ant agriculture.</title>
        <authorList>
            <person name="de Man T.J."/>
            <person name="Stajich J.E."/>
            <person name="Kubicek C.P."/>
            <person name="Chenthamara K."/>
            <person name="Atanasova L."/>
            <person name="Druzhinina I.S."/>
            <person name="Birnbaum S."/>
            <person name="Barribeau S.M."/>
            <person name="Teiling C."/>
            <person name="Suen G."/>
            <person name="Currie C."/>
            <person name="Gerardo N.M."/>
        </authorList>
    </citation>
    <scope>NUCLEOTIDE SEQUENCE [LARGE SCALE GENOMIC DNA]</scope>
</reference>
<dbReference type="Pfam" id="PF00293">
    <property type="entry name" value="NUDIX"/>
    <property type="match status" value="1"/>
</dbReference>
<evidence type="ECO:0000313" key="2">
    <source>
        <dbReference type="EMBL" id="KOS20673.1"/>
    </source>
</evidence>
<protein>
    <recommendedName>
        <fullName evidence="1">Nudix hydrolase domain-containing protein</fullName>
    </recommendedName>
</protein>
<accession>A0A0M9VV63</accession>
<dbReference type="InterPro" id="IPR015797">
    <property type="entry name" value="NUDIX_hydrolase-like_dom_sf"/>
</dbReference>
<proteinExistence type="predicted"/>
<dbReference type="SUPFAM" id="SSF55811">
    <property type="entry name" value="Nudix"/>
    <property type="match status" value="1"/>
</dbReference>
<dbReference type="Pfam" id="PF15916">
    <property type="entry name" value="DUF4743"/>
    <property type="match status" value="1"/>
</dbReference>
<keyword evidence="3" id="KW-1185">Reference proteome</keyword>
<evidence type="ECO:0000259" key="1">
    <source>
        <dbReference type="PROSITE" id="PS51462"/>
    </source>
</evidence>